<dbReference type="GO" id="GO:0016491">
    <property type="term" value="F:oxidoreductase activity"/>
    <property type="evidence" value="ECO:0007669"/>
    <property type="project" value="UniProtKB-KW"/>
</dbReference>
<name>A0A7V4TZH4_CALAY</name>
<dbReference type="SUPFAM" id="SSF47741">
    <property type="entry name" value="CO dehydrogenase ISP C-domain like"/>
    <property type="match status" value="1"/>
</dbReference>
<dbReference type="EMBL" id="DRQG01000045">
    <property type="protein sequence ID" value="HGY55058.1"/>
    <property type="molecule type" value="Genomic_DNA"/>
</dbReference>
<dbReference type="GO" id="GO:0046872">
    <property type="term" value="F:metal ion binding"/>
    <property type="evidence" value="ECO:0007669"/>
    <property type="project" value="UniProtKB-KW"/>
</dbReference>
<dbReference type="Gene3D" id="3.10.20.30">
    <property type="match status" value="1"/>
</dbReference>
<proteinExistence type="predicted"/>
<evidence type="ECO:0000256" key="3">
    <source>
        <dbReference type="ARBA" id="ARBA00023002"/>
    </source>
</evidence>
<keyword evidence="5" id="KW-0411">Iron-sulfur</keyword>
<evidence type="ECO:0000256" key="1">
    <source>
        <dbReference type="ARBA" id="ARBA00022714"/>
    </source>
</evidence>
<sequence length="157" mass="16981">MITVSLTINKKEYTCEIDPQTTLLELLREHLGLTGTKRGCEIGECGACTVIMDGLTVNSCLVPAFQADGSDITTIEGIASNGKLHPVQEAFLEYDAVHCGFCTPGMVLSAVNLLDNNPQPSQEDIRRALAGNLCRCTGYQQIFDAVQAASKKMKSKR</sequence>
<dbReference type="GO" id="GO:0051537">
    <property type="term" value="F:2 iron, 2 sulfur cluster binding"/>
    <property type="evidence" value="ECO:0007669"/>
    <property type="project" value="UniProtKB-KW"/>
</dbReference>
<protein>
    <submittedName>
        <fullName evidence="7">(2Fe-2S)-binding protein</fullName>
    </submittedName>
</protein>
<reference evidence="7" key="1">
    <citation type="journal article" date="2020" name="mSystems">
        <title>Genome- and Community-Level Interaction Insights into Carbon Utilization and Element Cycling Functions of Hydrothermarchaeota in Hydrothermal Sediment.</title>
        <authorList>
            <person name="Zhou Z."/>
            <person name="Liu Y."/>
            <person name="Xu W."/>
            <person name="Pan J."/>
            <person name="Luo Z.H."/>
            <person name="Li M."/>
        </authorList>
    </citation>
    <scope>NUCLEOTIDE SEQUENCE [LARGE SCALE GENOMIC DNA]</scope>
    <source>
        <strain evidence="7">HyVt-577</strain>
    </source>
</reference>
<organism evidence="7">
    <name type="scientific">Caldithrix abyssi</name>
    <dbReference type="NCBI Taxonomy" id="187145"/>
    <lineage>
        <taxon>Bacteria</taxon>
        <taxon>Pseudomonadati</taxon>
        <taxon>Calditrichota</taxon>
        <taxon>Calditrichia</taxon>
        <taxon>Calditrichales</taxon>
        <taxon>Calditrichaceae</taxon>
        <taxon>Caldithrix</taxon>
    </lineage>
</organism>
<dbReference type="InterPro" id="IPR012675">
    <property type="entry name" value="Beta-grasp_dom_sf"/>
</dbReference>
<evidence type="ECO:0000256" key="5">
    <source>
        <dbReference type="ARBA" id="ARBA00023014"/>
    </source>
</evidence>
<dbReference type="PROSITE" id="PS00197">
    <property type="entry name" value="2FE2S_FER_1"/>
    <property type="match status" value="1"/>
</dbReference>
<dbReference type="FunFam" id="3.10.20.30:FF:000020">
    <property type="entry name" value="Xanthine dehydrogenase iron-sulfur subunit"/>
    <property type="match status" value="1"/>
</dbReference>
<dbReference type="PROSITE" id="PS51085">
    <property type="entry name" value="2FE2S_FER_2"/>
    <property type="match status" value="1"/>
</dbReference>
<keyword evidence="4" id="KW-0408">Iron</keyword>
<dbReference type="PANTHER" id="PTHR44379:SF5">
    <property type="entry name" value="OXIDOREDUCTASE WITH IRON-SULFUR SUBUNIT"/>
    <property type="match status" value="1"/>
</dbReference>
<dbReference type="InterPro" id="IPR002888">
    <property type="entry name" value="2Fe-2S-bd"/>
</dbReference>
<gene>
    <name evidence="7" type="ORF">ENK44_05110</name>
</gene>
<dbReference type="InterPro" id="IPR006058">
    <property type="entry name" value="2Fe2S_fd_BS"/>
</dbReference>
<dbReference type="FunFam" id="1.10.150.120:FF:000003">
    <property type="entry name" value="Carbon monoxide dehydrogenase, small subunit"/>
    <property type="match status" value="1"/>
</dbReference>
<dbReference type="AlphaFoldDB" id="A0A7V4TZH4"/>
<evidence type="ECO:0000313" key="7">
    <source>
        <dbReference type="EMBL" id="HGY55058.1"/>
    </source>
</evidence>
<feature type="domain" description="2Fe-2S ferredoxin-type" evidence="6">
    <location>
        <begin position="2"/>
        <end position="78"/>
    </location>
</feature>
<dbReference type="Gene3D" id="1.10.150.120">
    <property type="entry name" value="[2Fe-2S]-binding domain"/>
    <property type="match status" value="1"/>
</dbReference>
<dbReference type="InterPro" id="IPR036884">
    <property type="entry name" value="2Fe-2S-bd_dom_sf"/>
</dbReference>
<evidence type="ECO:0000256" key="2">
    <source>
        <dbReference type="ARBA" id="ARBA00022723"/>
    </source>
</evidence>
<dbReference type="PANTHER" id="PTHR44379">
    <property type="entry name" value="OXIDOREDUCTASE WITH IRON-SULFUR SUBUNIT"/>
    <property type="match status" value="1"/>
</dbReference>
<dbReference type="SUPFAM" id="SSF54292">
    <property type="entry name" value="2Fe-2S ferredoxin-like"/>
    <property type="match status" value="1"/>
</dbReference>
<dbReference type="InterPro" id="IPR051452">
    <property type="entry name" value="Diverse_Oxidoreductases"/>
</dbReference>
<evidence type="ECO:0000259" key="6">
    <source>
        <dbReference type="PROSITE" id="PS51085"/>
    </source>
</evidence>
<accession>A0A7V4TZH4</accession>
<evidence type="ECO:0000256" key="4">
    <source>
        <dbReference type="ARBA" id="ARBA00023004"/>
    </source>
</evidence>
<comment type="caution">
    <text evidence="7">The sequence shown here is derived from an EMBL/GenBank/DDBJ whole genome shotgun (WGS) entry which is preliminary data.</text>
</comment>
<keyword evidence="1" id="KW-0001">2Fe-2S</keyword>
<keyword evidence="3" id="KW-0560">Oxidoreductase</keyword>
<keyword evidence="2" id="KW-0479">Metal-binding</keyword>
<dbReference type="Pfam" id="PF00111">
    <property type="entry name" value="Fer2"/>
    <property type="match status" value="1"/>
</dbReference>
<dbReference type="CDD" id="cd00207">
    <property type="entry name" value="fer2"/>
    <property type="match status" value="1"/>
</dbReference>
<dbReference type="InterPro" id="IPR001041">
    <property type="entry name" value="2Fe-2S_ferredoxin-type"/>
</dbReference>
<dbReference type="InterPro" id="IPR036010">
    <property type="entry name" value="2Fe-2S_ferredoxin-like_sf"/>
</dbReference>
<dbReference type="Proteomes" id="UP000885779">
    <property type="component" value="Unassembled WGS sequence"/>
</dbReference>
<dbReference type="Pfam" id="PF01799">
    <property type="entry name" value="Fer2_2"/>
    <property type="match status" value="1"/>
</dbReference>